<evidence type="ECO:0000256" key="2">
    <source>
        <dbReference type="ARBA" id="ARBA00038157"/>
    </source>
</evidence>
<evidence type="ECO:0000256" key="1">
    <source>
        <dbReference type="ARBA" id="ARBA00022857"/>
    </source>
</evidence>
<keyword evidence="5" id="KW-1185">Reference proteome</keyword>
<protein>
    <recommendedName>
        <fullName evidence="3">NADP-dependent oxidoreductase domain-containing protein</fullName>
    </recommendedName>
</protein>
<reference evidence="4 5" key="1">
    <citation type="journal article" date="2018" name="Evol. Lett.">
        <title>Horizontal gene cluster transfer increased hallucinogenic mushroom diversity.</title>
        <authorList>
            <person name="Reynolds H.T."/>
            <person name="Vijayakumar V."/>
            <person name="Gluck-Thaler E."/>
            <person name="Korotkin H.B."/>
            <person name="Matheny P.B."/>
            <person name="Slot J.C."/>
        </authorList>
    </citation>
    <scope>NUCLEOTIDE SEQUENCE [LARGE SCALE GENOMIC DNA]</scope>
    <source>
        <strain evidence="4 5">2629</strain>
    </source>
</reference>
<dbReference type="OrthoDB" id="48988at2759"/>
<accession>A0A409YKH2</accession>
<proteinExistence type="inferred from homology"/>
<sequence length="386" mass="43196">MNKAFPACPPPVSGLGRYRRLSPRAGVHLSPIQLGAMSIGDQGEEVGLGSMNKESSFALLDAYFDKGGNFIDTANNYQDGSSERFIGEWAEQRGIRDRIFIATKYSSNWRIREDTLKTHQILYLGNHSKSLKLSVEQSLKNLRTDYIDLLYVHWWDFQTSIEEIMNALHNLVTQGKVLYLGVSDSPAWAVAQANQYARDNNLTPFVVYQGLWNVMRRDFEREIIPMARANGMALAPFKVLAGGKIRSDAEEEHRIQSGEIGRTAYGGDWRRTDQEKAVCAALEKVAAEVGAKHITSVAIAYVLHKTAYVFPIVGGRKVEHLMANLEALEITLSDEQMNYLDNVVPFDLGFPGNFIGNESRGFLDIMGSNILERVSLPQPAKPRIQN</sequence>
<evidence type="ECO:0000313" key="4">
    <source>
        <dbReference type="EMBL" id="PPR03573.1"/>
    </source>
</evidence>
<dbReference type="InParanoid" id="A0A409YKH2"/>
<dbReference type="PANTHER" id="PTHR43364:SF7">
    <property type="entry name" value="NADP-DEPENDENT OXIDOREDUCTASE DOMAIN-CONTAINING PROTEIN-RELATED"/>
    <property type="match status" value="1"/>
</dbReference>
<dbReference type="SUPFAM" id="SSF51430">
    <property type="entry name" value="NAD(P)-linked oxidoreductase"/>
    <property type="match status" value="1"/>
</dbReference>
<dbReference type="InterPro" id="IPR036812">
    <property type="entry name" value="NAD(P)_OxRdtase_dom_sf"/>
</dbReference>
<feature type="domain" description="NADP-dependent oxidoreductase" evidence="3">
    <location>
        <begin position="31"/>
        <end position="343"/>
    </location>
</feature>
<organism evidence="4 5">
    <name type="scientific">Panaeolus cyanescens</name>
    <dbReference type="NCBI Taxonomy" id="181874"/>
    <lineage>
        <taxon>Eukaryota</taxon>
        <taxon>Fungi</taxon>
        <taxon>Dikarya</taxon>
        <taxon>Basidiomycota</taxon>
        <taxon>Agaricomycotina</taxon>
        <taxon>Agaricomycetes</taxon>
        <taxon>Agaricomycetidae</taxon>
        <taxon>Agaricales</taxon>
        <taxon>Agaricineae</taxon>
        <taxon>Galeropsidaceae</taxon>
        <taxon>Panaeolus</taxon>
    </lineage>
</organism>
<dbReference type="AlphaFoldDB" id="A0A409YKH2"/>
<dbReference type="Pfam" id="PF00248">
    <property type="entry name" value="Aldo_ket_red"/>
    <property type="match status" value="1"/>
</dbReference>
<dbReference type="Gene3D" id="3.20.20.100">
    <property type="entry name" value="NADP-dependent oxidoreductase domain"/>
    <property type="match status" value="1"/>
</dbReference>
<dbReference type="InterPro" id="IPR050523">
    <property type="entry name" value="AKR_Detox_Biosynth"/>
</dbReference>
<name>A0A409YKH2_9AGAR</name>
<comment type="similarity">
    <text evidence="2">Belongs to the aldo/keto reductase family. Aldo/keto reductase 2 subfamily.</text>
</comment>
<dbReference type="PANTHER" id="PTHR43364">
    <property type="entry name" value="NADH-SPECIFIC METHYLGLYOXAL REDUCTASE-RELATED"/>
    <property type="match status" value="1"/>
</dbReference>
<evidence type="ECO:0000313" key="5">
    <source>
        <dbReference type="Proteomes" id="UP000284842"/>
    </source>
</evidence>
<dbReference type="EMBL" id="NHTK01001050">
    <property type="protein sequence ID" value="PPR03573.1"/>
    <property type="molecule type" value="Genomic_DNA"/>
</dbReference>
<gene>
    <name evidence="4" type="ORF">CVT24_007612</name>
</gene>
<dbReference type="STRING" id="181874.A0A409YKH2"/>
<dbReference type="Proteomes" id="UP000284842">
    <property type="component" value="Unassembled WGS sequence"/>
</dbReference>
<comment type="caution">
    <text evidence="4">The sequence shown here is derived from an EMBL/GenBank/DDBJ whole genome shotgun (WGS) entry which is preliminary data.</text>
</comment>
<dbReference type="InterPro" id="IPR023210">
    <property type="entry name" value="NADP_OxRdtase_dom"/>
</dbReference>
<keyword evidence="1" id="KW-0521">NADP</keyword>
<evidence type="ECO:0000259" key="3">
    <source>
        <dbReference type="Pfam" id="PF00248"/>
    </source>
</evidence>